<evidence type="ECO:0000256" key="1">
    <source>
        <dbReference type="ARBA" id="ARBA00006432"/>
    </source>
</evidence>
<keyword evidence="8" id="KW-1185">Reference proteome</keyword>
<evidence type="ECO:0000259" key="6">
    <source>
        <dbReference type="Pfam" id="PF00501"/>
    </source>
</evidence>
<feature type="domain" description="AMP-dependent synthetase/ligase" evidence="6">
    <location>
        <begin position="98"/>
        <end position="508"/>
    </location>
</feature>
<comment type="catalytic activity">
    <reaction evidence="5">
        <text>a long-chain fatty acid + ATP + CoA = a long-chain fatty acyl-CoA + AMP + diphosphate</text>
        <dbReference type="Rhea" id="RHEA:15421"/>
        <dbReference type="ChEBI" id="CHEBI:30616"/>
        <dbReference type="ChEBI" id="CHEBI:33019"/>
        <dbReference type="ChEBI" id="CHEBI:57287"/>
        <dbReference type="ChEBI" id="CHEBI:57560"/>
        <dbReference type="ChEBI" id="CHEBI:83139"/>
        <dbReference type="ChEBI" id="CHEBI:456215"/>
        <dbReference type="EC" id="6.2.1.3"/>
    </reaction>
</comment>
<name>A0A2X0MGT1_9BASI</name>
<gene>
    <name evidence="7" type="primary">BQ5605_C009g05563</name>
    <name evidence="7" type="ORF">BQ5605_C009G05563</name>
</gene>
<dbReference type="PANTHER" id="PTHR43272">
    <property type="entry name" value="LONG-CHAIN-FATTY-ACID--COA LIGASE"/>
    <property type="match status" value="1"/>
</dbReference>
<comment type="similarity">
    <text evidence="1">Belongs to the ATP-dependent AMP-binding enzyme family.</text>
</comment>
<evidence type="ECO:0000313" key="7">
    <source>
        <dbReference type="EMBL" id="SGY82344.1"/>
    </source>
</evidence>
<dbReference type="InterPro" id="IPR000873">
    <property type="entry name" value="AMP-dep_synth/lig_dom"/>
</dbReference>
<dbReference type="GO" id="GO:0035336">
    <property type="term" value="P:long-chain fatty-acyl-CoA metabolic process"/>
    <property type="evidence" value="ECO:0007669"/>
    <property type="project" value="TreeGrafter"/>
</dbReference>
<reference evidence="7 8" key="1">
    <citation type="submission" date="2016-11" db="EMBL/GenBank/DDBJ databases">
        <authorList>
            <person name="Jaros S."/>
            <person name="Januszkiewicz K."/>
            <person name="Wedrychowicz H."/>
        </authorList>
    </citation>
    <scope>NUCLEOTIDE SEQUENCE [LARGE SCALE GENOMIC DNA]</scope>
</reference>
<protein>
    <submittedName>
        <fullName evidence="7">BQ5605_C009g05563 protein</fullName>
    </submittedName>
</protein>
<dbReference type="SUPFAM" id="SSF56801">
    <property type="entry name" value="Acetyl-CoA synthetase-like"/>
    <property type="match status" value="1"/>
</dbReference>
<dbReference type="EMBL" id="FQNC01000049">
    <property type="protein sequence ID" value="SGY82344.1"/>
    <property type="molecule type" value="Genomic_DNA"/>
</dbReference>
<keyword evidence="3" id="KW-0547">Nucleotide-binding</keyword>
<dbReference type="GO" id="GO:0005783">
    <property type="term" value="C:endoplasmic reticulum"/>
    <property type="evidence" value="ECO:0007669"/>
    <property type="project" value="TreeGrafter"/>
</dbReference>
<keyword evidence="4" id="KW-0067">ATP-binding</keyword>
<sequence length="683" mass="73677">MLAPCYPSLYPDIGSEAVKGHGRIRRYLQTKEALTERPAPHINVVADILASSVKRFGDRPALGWRDLLRMHEEEKEVTKKVGNETVSETKKWSHFELSDYKYMSYNELASKVKAAASALVETGHSSKTIFNIYASTSVNWQVMANGCASQGITFATAYDSLGEDGLQHSLAEPEVYGLFTNANLVSTVASVISSGKTPSVKVVIYDGKDSDVKTGALDKLAKTGVKVYKFDDFIALGREKPHSPNHPQPEDLACIMYTSGSTGAPKGVLLTNANIIAAVGGAETLLHDLITPDARYIAFLPLAHIFEMAVEMTLLYVGIPIGYGTVKTLTDTSVRNCAGDIRTFKPTIMCGVPAVWELIRKGIMAKVKAGGGVKQKLFNYAVNAKMAAGPGTLTARIADAVVFKPVKQGTGGALKYIINGGAGVSKETQQFLSTALCDSMIQGYGMTETCALSFILPPSLLQSGVVGVPCPSIEAKLVDFEEAGYFSTNSPPQGEVWIRGPTVTKGYFQREDLTKEAITEDGWFQTGDIGQWNPDGTLSIIDRKKNLVKLQGGEYVALERLESIYKSTPCVANIAVHADSNATRPMAIIVLHEGNSKNLAEANGMDGSDLEALASNKDFKKLVVSELAAGAKRANLKPLEQISVVVLTAHEWTPQNGLLTAAQKLQRKAILEKYKDEVSAVYP</sequence>
<evidence type="ECO:0000313" key="8">
    <source>
        <dbReference type="Proteomes" id="UP000249464"/>
    </source>
</evidence>
<evidence type="ECO:0000256" key="3">
    <source>
        <dbReference type="ARBA" id="ARBA00022741"/>
    </source>
</evidence>
<dbReference type="InterPro" id="IPR042099">
    <property type="entry name" value="ANL_N_sf"/>
</dbReference>
<dbReference type="GO" id="GO:0005811">
    <property type="term" value="C:lipid droplet"/>
    <property type="evidence" value="ECO:0007669"/>
    <property type="project" value="TreeGrafter"/>
</dbReference>
<dbReference type="PROSITE" id="PS00455">
    <property type="entry name" value="AMP_BINDING"/>
    <property type="match status" value="1"/>
</dbReference>
<dbReference type="GO" id="GO:0004467">
    <property type="term" value="F:long-chain fatty acid-CoA ligase activity"/>
    <property type="evidence" value="ECO:0007669"/>
    <property type="project" value="UniProtKB-EC"/>
</dbReference>
<dbReference type="GO" id="GO:0005524">
    <property type="term" value="F:ATP binding"/>
    <property type="evidence" value="ECO:0007669"/>
    <property type="project" value="UniProtKB-KW"/>
</dbReference>
<dbReference type="PANTHER" id="PTHR43272:SF83">
    <property type="entry name" value="ACYL-COA SYNTHETASE LONG-CHAIN, ISOFORM J"/>
    <property type="match status" value="1"/>
</dbReference>
<dbReference type="Proteomes" id="UP000249464">
    <property type="component" value="Unassembled WGS sequence"/>
</dbReference>
<proteinExistence type="inferred from homology"/>
<dbReference type="AlphaFoldDB" id="A0A2X0MGT1"/>
<accession>A0A2X0MGT1</accession>
<evidence type="ECO:0000256" key="2">
    <source>
        <dbReference type="ARBA" id="ARBA00022598"/>
    </source>
</evidence>
<dbReference type="GO" id="GO:0005886">
    <property type="term" value="C:plasma membrane"/>
    <property type="evidence" value="ECO:0007669"/>
    <property type="project" value="TreeGrafter"/>
</dbReference>
<evidence type="ECO:0000256" key="4">
    <source>
        <dbReference type="ARBA" id="ARBA00022840"/>
    </source>
</evidence>
<evidence type="ECO:0000256" key="5">
    <source>
        <dbReference type="ARBA" id="ARBA00036813"/>
    </source>
</evidence>
<dbReference type="STRING" id="796604.A0A2X0MGT1"/>
<organism evidence="7 8">
    <name type="scientific">Microbotryum silenes-dioicae</name>
    <dbReference type="NCBI Taxonomy" id="796604"/>
    <lineage>
        <taxon>Eukaryota</taxon>
        <taxon>Fungi</taxon>
        <taxon>Dikarya</taxon>
        <taxon>Basidiomycota</taxon>
        <taxon>Pucciniomycotina</taxon>
        <taxon>Microbotryomycetes</taxon>
        <taxon>Microbotryales</taxon>
        <taxon>Microbotryaceae</taxon>
        <taxon>Microbotryum</taxon>
    </lineage>
</organism>
<dbReference type="Pfam" id="PF00501">
    <property type="entry name" value="AMP-binding"/>
    <property type="match status" value="1"/>
</dbReference>
<dbReference type="Gene3D" id="3.40.50.12780">
    <property type="entry name" value="N-terminal domain of ligase-like"/>
    <property type="match status" value="1"/>
</dbReference>
<keyword evidence="2" id="KW-0436">Ligase</keyword>
<dbReference type="InterPro" id="IPR020845">
    <property type="entry name" value="AMP-binding_CS"/>
</dbReference>